<dbReference type="Gene3D" id="3.40.630.40">
    <property type="entry name" value="Zn-dependent exopeptidases"/>
    <property type="match status" value="1"/>
</dbReference>
<dbReference type="PANTHER" id="PTHR30404:SF0">
    <property type="entry name" value="N-ACETYLMURAMOYL-L-ALANINE AMIDASE AMIC"/>
    <property type="match status" value="1"/>
</dbReference>
<feature type="signal peptide" evidence="4">
    <location>
        <begin position="1"/>
        <end position="25"/>
    </location>
</feature>
<dbReference type="CDD" id="cd02696">
    <property type="entry name" value="MurNAc-LAA"/>
    <property type="match status" value="1"/>
</dbReference>
<accession>A0ABQ0AI12</accession>
<evidence type="ECO:0000256" key="3">
    <source>
        <dbReference type="ARBA" id="ARBA00022801"/>
    </source>
</evidence>
<dbReference type="InterPro" id="IPR021731">
    <property type="entry name" value="AMIN_dom"/>
</dbReference>
<keyword evidence="7" id="KW-1185">Reference proteome</keyword>
<feature type="domain" description="MurNAc-LAA" evidence="5">
    <location>
        <begin position="241"/>
        <end position="396"/>
    </location>
</feature>
<reference evidence="6 7" key="1">
    <citation type="submission" date="2024-04" db="EMBL/GenBank/DDBJ databases">
        <title>Draft genome sequence of Pseudophaeobacter arcticus NBRC 116598.</title>
        <authorList>
            <person name="Miyakawa T."/>
            <person name="Kusuya Y."/>
            <person name="Miura T."/>
        </authorList>
    </citation>
    <scope>NUCLEOTIDE SEQUENCE [LARGE SCALE GENOMIC DNA]</scope>
    <source>
        <strain evidence="6 7">SU-CL00105</strain>
    </source>
</reference>
<dbReference type="SUPFAM" id="SSF53187">
    <property type="entry name" value="Zn-dependent exopeptidases"/>
    <property type="match status" value="1"/>
</dbReference>
<comment type="catalytic activity">
    <reaction evidence="1">
        <text>Hydrolyzes the link between N-acetylmuramoyl residues and L-amino acid residues in certain cell-wall glycopeptides.</text>
        <dbReference type="EC" id="3.5.1.28"/>
    </reaction>
</comment>
<dbReference type="SMART" id="SM00646">
    <property type="entry name" value="Ami_3"/>
    <property type="match status" value="1"/>
</dbReference>
<evidence type="ECO:0000256" key="1">
    <source>
        <dbReference type="ARBA" id="ARBA00001561"/>
    </source>
</evidence>
<dbReference type="RefSeq" id="WP_353397385.1">
    <property type="nucleotide sequence ID" value="NZ_BAABWU010000002.1"/>
</dbReference>
<evidence type="ECO:0000256" key="4">
    <source>
        <dbReference type="SAM" id="SignalP"/>
    </source>
</evidence>
<dbReference type="InterPro" id="IPR002508">
    <property type="entry name" value="MurNAc-LAA_cat"/>
</dbReference>
<sequence>MGRLNAAVTALWLGGLCVMGSLASAQEFSGLARVTSEVSQISDTGDGATLQLGLSQGVPYRLFTLDEPARLVLDFQEVDWSGLDPEAFLSGEAVASVQFGTYVPGWSRLVLELSEPMVVATAALEVDPVTAAAVLKLDLQASTAEDFAKAAGAPQDARWDLPAPQVLDVVPHRDENAPLLVVLDPGHGGIDPGAKAANGVVEKDLMLQFALELGEVLVRSGQFAVQVTRDGDYFVSLERRTALAHQAGADLFISLHADSLTQGHAHGSTVYTLSQEATDAASASLAERHDRADLLSGTDLSHTDDLVAGVMLDLARQETQPRSEALARALVIGLKEQGGPLNRKPLRSAGFSVLKSADIPSVLVEVGFLSSPRDLANLQDPDWRRQTATAMLKGLIDWRIEDDARRALVRQ</sequence>
<name>A0ABQ0AI12_9RHOB</name>
<dbReference type="Proteomes" id="UP001441944">
    <property type="component" value="Unassembled WGS sequence"/>
</dbReference>
<organism evidence="6 7">
    <name type="scientific">Pseudophaeobacter arcticus</name>
    <dbReference type="NCBI Taxonomy" id="385492"/>
    <lineage>
        <taxon>Bacteria</taxon>
        <taxon>Pseudomonadati</taxon>
        <taxon>Pseudomonadota</taxon>
        <taxon>Alphaproteobacteria</taxon>
        <taxon>Rhodobacterales</taxon>
        <taxon>Paracoccaceae</taxon>
        <taxon>Pseudophaeobacter</taxon>
    </lineage>
</organism>
<dbReference type="InterPro" id="IPR050695">
    <property type="entry name" value="N-acetylmuramoyl_amidase_3"/>
</dbReference>
<dbReference type="EMBL" id="BAABWU010000002">
    <property type="protein sequence ID" value="GAA6195468.1"/>
    <property type="molecule type" value="Genomic_DNA"/>
</dbReference>
<proteinExistence type="predicted"/>
<dbReference type="PANTHER" id="PTHR30404">
    <property type="entry name" value="N-ACETYLMURAMOYL-L-ALANINE AMIDASE"/>
    <property type="match status" value="1"/>
</dbReference>
<evidence type="ECO:0000313" key="6">
    <source>
        <dbReference type="EMBL" id="GAA6195468.1"/>
    </source>
</evidence>
<evidence type="ECO:0000256" key="2">
    <source>
        <dbReference type="ARBA" id="ARBA00011901"/>
    </source>
</evidence>
<evidence type="ECO:0000259" key="5">
    <source>
        <dbReference type="SMART" id="SM00646"/>
    </source>
</evidence>
<dbReference type="Pfam" id="PF11741">
    <property type="entry name" value="AMIN"/>
    <property type="match status" value="1"/>
</dbReference>
<dbReference type="Gene3D" id="2.60.40.3500">
    <property type="match status" value="1"/>
</dbReference>
<dbReference type="Pfam" id="PF01520">
    <property type="entry name" value="Amidase_3"/>
    <property type="match status" value="1"/>
</dbReference>
<gene>
    <name evidence="6" type="ORF">NBRC116598_09120</name>
</gene>
<evidence type="ECO:0000313" key="7">
    <source>
        <dbReference type="Proteomes" id="UP001441944"/>
    </source>
</evidence>
<comment type="caution">
    <text evidence="6">The sequence shown here is derived from an EMBL/GenBank/DDBJ whole genome shotgun (WGS) entry which is preliminary data.</text>
</comment>
<feature type="chain" id="PRO_5045432787" description="N-acetylmuramoyl-L-alanine amidase" evidence="4">
    <location>
        <begin position="26"/>
        <end position="411"/>
    </location>
</feature>
<dbReference type="EC" id="3.5.1.28" evidence="2"/>
<protein>
    <recommendedName>
        <fullName evidence="2">N-acetylmuramoyl-L-alanine amidase</fullName>
        <ecNumber evidence="2">3.5.1.28</ecNumber>
    </recommendedName>
</protein>
<keyword evidence="3" id="KW-0378">Hydrolase</keyword>
<keyword evidence="4" id="KW-0732">Signal</keyword>